<dbReference type="InterPro" id="IPR027370">
    <property type="entry name" value="Znf-RING_euk"/>
</dbReference>
<evidence type="ECO:0000256" key="2">
    <source>
        <dbReference type="ARBA" id="ARBA00022771"/>
    </source>
</evidence>
<evidence type="ECO:0000256" key="5">
    <source>
        <dbReference type="SAM" id="Coils"/>
    </source>
</evidence>
<evidence type="ECO:0000256" key="4">
    <source>
        <dbReference type="PROSITE-ProRule" id="PRU00175"/>
    </source>
</evidence>
<keyword evidence="3" id="KW-0862">Zinc</keyword>
<sequence>MPASRTSNKSHRKKHPDSELVVVSSSDCDSPPNLPPRKPKILPGEVIEISDDDEPTTRQPTGQTATIADLRRQLTKQREESVKNKRDYERARLENAQIRQELLDLKATRIPDNGKILLEASQLEDCINCEICTSRMWSPFLLAGCGHIFCLSCLQDWFSTTLVQFMAANPHYDVNQPHPLVPQLQAFLQNPHALNNPQVATMLAHQLPPEPEYTCPSCRERVRVRPAEVFTLKALVRTVATAAGEAIPKETTLAYLSNKRGKAKATIPPTGPWDGFFPRIRT</sequence>
<keyword evidence="1" id="KW-0479">Metal-binding</keyword>
<dbReference type="AlphaFoldDB" id="A0A0C9Y5S9"/>
<dbReference type="Pfam" id="PF13445">
    <property type="entry name" value="zf-RING_UBOX"/>
    <property type="match status" value="1"/>
</dbReference>
<evidence type="ECO:0000256" key="6">
    <source>
        <dbReference type="SAM" id="MobiDB-lite"/>
    </source>
</evidence>
<keyword evidence="2 4" id="KW-0863">Zinc-finger</keyword>
<keyword evidence="5" id="KW-0175">Coiled coil</keyword>
<evidence type="ECO:0000256" key="3">
    <source>
        <dbReference type="ARBA" id="ARBA00022833"/>
    </source>
</evidence>
<dbReference type="OrthoDB" id="3219336at2759"/>
<dbReference type="Gene3D" id="3.30.40.10">
    <property type="entry name" value="Zinc/RING finger domain, C3HC4 (zinc finger)"/>
    <property type="match status" value="1"/>
</dbReference>
<dbReference type="STRING" id="1095629.A0A0C9Y5S9"/>
<evidence type="ECO:0000313" key="9">
    <source>
        <dbReference type="Proteomes" id="UP000054477"/>
    </source>
</evidence>
<dbReference type="SMART" id="SM00184">
    <property type="entry name" value="RING"/>
    <property type="match status" value="1"/>
</dbReference>
<proteinExistence type="predicted"/>
<protein>
    <recommendedName>
        <fullName evidence="7">RING-type domain-containing protein</fullName>
    </recommendedName>
</protein>
<evidence type="ECO:0000256" key="1">
    <source>
        <dbReference type="ARBA" id="ARBA00022723"/>
    </source>
</evidence>
<feature type="domain" description="RING-type" evidence="7">
    <location>
        <begin position="129"/>
        <end position="219"/>
    </location>
</feature>
<evidence type="ECO:0000313" key="8">
    <source>
        <dbReference type="EMBL" id="KIK09334.1"/>
    </source>
</evidence>
<feature type="compositionally biased region" description="Low complexity" evidence="6">
    <location>
        <begin position="19"/>
        <end position="31"/>
    </location>
</feature>
<dbReference type="PROSITE" id="PS50089">
    <property type="entry name" value="ZF_RING_2"/>
    <property type="match status" value="1"/>
</dbReference>
<organism evidence="8 9">
    <name type="scientific">Laccaria amethystina LaAM-08-1</name>
    <dbReference type="NCBI Taxonomy" id="1095629"/>
    <lineage>
        <taxon>Eukaryota</taxon>
        <taxon>Fungi</taxon>
        <taxon>Dikarya</taxon>
        <taxon>Basidiomycota</taxon>
        <taxon>Agaricomycotina</taxon>
        <taxon>Agaricomycetes</taxon>
        <taxon>Agaricomycetidae</taxon>
        <taxon>Agaricales</taxon>
        <taxon>Agaricineae</taxon>
        <taxon>Hydnangiaceae</taxon>
        <taxon>Laccaria</taxon>
    </lineage>
</organism>
<dbReference type="Proteomes" id="UP000054477">
    <property type="component" value="Unassembled WGS sequence"/>
</dbReference>
<accession>A0A0C9Y5S9</accession>
<dbReference type="PROSITE" id="PS00518">
    <property type="entry name" value="ZF_RING_1"/>
    <property type="match status" value="1"/>
</dbReference>
<reference evidence="8 9" key="1">
    <citation type="submission" date="2014-04" db="EMBL/GenBank/DDBJ databases">
        <authorList>
            <consortium name="DOE Joint Genome Institute"/>
            <person name="Kuo A."/>
            <person name="Kohler A."/>
            <person name="Nagy L.G."/>
            <person name="Floudas D."/>
            <person name="Copeland A."/>
            <person name="Barry K.W."/>
            <person name="Cichocki N."/>
            <person name="Veneault-Fourrey C."/>
            <person name="LaButti K."/>
            <person name="Lindquist E.A."/>
            <person name="Lipzen A."/>
            <person name="Lundell T."/>
            <person name="Morin E."/>
            <person name="Murat C."/>
            <person name="Sun H."/>
            <person name="Tunlid A."/>
            <person name="Henrissat B."/>
            <person name="Grigoriev I.V."/>
            <person name="Hibbett D.S."/>
            <person name="Martin F."/>
            <person name="Nordberg H.P."/>
            <person name="Cantor M.N."/>
            <person name="Hua S.X."/>
        </authorList>
    </citation>
    <scope>NUCLEOTIDE SEQUENCE [LARGE SCALE GENOMIC DNA]</scope>
    <source>
        <strain evidence="8 9">LaAM-08-1</strain>
    </source>
</reference>
<keyword evidence="9" id="KW-1185">Reference proteome</keyword>
<reference evidence="9" key="2">
    <citation type="submission" date="2015-01" db="EMBL/GenBank/DDBJ databases">
        <title>Evolutionary Origins and Diversification of the Mycorrhizal Mutualists.</title>
        <authorList>
            <consortium name="DOE Joint Genome Institute"/>
            <consortium name="Mycorrhizal Genomics Consortium"/>
            <person name="Kohler A."/>
            <person name="Kuo A."/>
            <person name="Nagy L.G."/>
            <person name="Floudas D."/>
            <person name="Copeland A."/>
            <person name="Barry K.W."/>
            <person name="Cichocki N."/>
            <person name="Veneault-Fourrey C."/>
            <person name="LaButti K."/>
            <person name="Lindquist E.A."/>
            <person name="Lipzen A."/>
            <person name="Lundell T."/>
            <person name="Morin E."/>
            <person name="Murat C."/>
            <person name="Riley R."/>
            <person name="Ohm R."/>
            <person name="Sun H."/>
            <person name="Tunlid A."/>
            <person name="Henrissat B."/>
            <person name="Grigoriev I.V."/>
            <person name="Hibbett D.S."/>
            <person name="Martin F."/>
        </authorList>
    </citation>
    <scope>NUCLEOTIDE SEQUENCE [LARGE SCALE GENOMIC DNA]</scope>
    <source>
        <strain evidence="9">LaAM-08-1</strain>
    </source>
</reference>
<gene>
    <name evidence="8" type="ORF">K443DRAFT_671830</name>
</gene>
<feature type="region of interest" description="Disordered" evidence="6">
    <location>
        <begin position="1"/>
        <end position="62"/>
    </location>
</feature>
<dbReference type="GO" id="GO:0008270">
    <property type="term" value="F:zinc ion binding"/>
    <property type="evidence" value="ECO:0007669"/>
    <property type="project" value="UniProtKB-KW"/>
</dbReference>
<dbReference type="SUPFAM" id="SSF57850">
    <property type="entry name" value="RING/U-box"/>
    <property type="match status" value="1"/>
</dbReference>
<dbReference type="EMBL" id="KN838539">
    <property type="protein sequence ID" value="KIK09334.1"/>
    <property type="molecule type" value="Genomic_DNA"/>
</dbReference>
<dbReference type="InterPro" id="IPR017907">
    <property type="entry name" value="Znf_RING_CS"/>
</dbReference>
<name>A0A0C9Y5S9_9AGAR</name>
<dbReference type="HOGENOM" id="CLU_057727_0_0_1"/>
<feature type="coiled-coil region" evidence="5">
    <location>
        <begin position="71"/>
        <end position="108"/>
    </location>
</feature>
<evidence type="ECO:0000259" key="7">
    <source>
        <dbReference type="PROSITE" id="PS50089"/>
    </source>
</evidence>
<dbReference type="InterPro" id="IPR013083">
    <property type="entry name" value="Znf_RING/FYVE/PHD"/>
</dbReference>
<dbReference type="InterPro" id="IPR001841">
    <property type="entry name" value="Znf_RING"/>
</dbReference>